<dbReference type="InterPro" id="IPR020449">
    <property type="entry name" value="Tscrpt_reg_AraC-type_HTH"/>
</dbReference>
<dbReference type="Gene3D" id="1.10.10.60">
    <property type="entry name" value="Homeodomain-like"/>
    <property type="match status" value="1"/>
</dbReference>
<keyword evidence="6" id="KW-1185">Reference proteome</keyword>
<dbReference type="SUPFAM" id="SSF46689">
    <property type="entry name" value="Homeodomain-like"/>
    <property type="match status" value="2"/>
</dbReference>
<dbReference type="InterPro" id="IPR018060">
    <property type="entry name" value="HTH_AraC"/>
</dbReference>
<dbReference type="GO" id="GO:0003700">
    <property type="term" value="F:DNA-binding transcription factor activity"/>
    <property type="evidence" value="ECO:0007669"/>
    <property type="project" value="InterPro"/>
</dbReference>
<dbReference type="PANTHER" id="PTHR43280">
    <property type="entry name" value="ARAC-FAMILY TRANSCRIPTIONAL REGULATOR"/>
    <property type="match status" value="1"/>
</dbReference>
<accession>A0A9E7D055</accession>
<dbReference type="Gene3D" id="2.60.120.280">
    <property type="entry name" value="Regulatory protein AraC"/>
    <property type="match status" value="1"/>
</dbReference>
<dbReference type="SUPFAM" id="SSF51215">
    <property type="entry name" value="Regulatory protein AraC"/>
    <property type="match status" value="1"/>
</dbReference>
<dbReference type="Pfam" id="PF12833">
    <property type="entry name" value="HTH_18"/>
    <property type="match status" value="1"/>
</dbReference>
<dbReference type="InterPro" id="IPR009057">
    <property type="entry name" value="Homeodomain-like_sf"/>
</dbReference>
<sequence>MDTTSQSQQGTRVIRVGYAEHEAPYRQQERAGLGCYLFRLQIDGHARALVDNQMMHVKSGDLLLFGPGQAYELQIDRFQEDFVHSIDLYLMCQGPWLDEWWQKRRRPTHARLSLHEHCVHLWRQLIEEYRRPGTPNMELCDYLLRALCLTIDRHAHDANSHSTVPLAADRMRWFIERHAPDDITLKDVADAAGLSISRAVHIFKETYQQTIVQYLLEVRLQMACDRMRFSTFNLEQIADSCGFRSYSYFYRVFRSRYGISPRAFRQRAQ</sequence>
<name>A0A9E7D055_ALIAG</name>
<keyword evidence="3" id="KW-0804">Transcription</keyword>
<dbReference type="EMBL" id="CP080467">
    <property type="protein sequence ID" value="UNO50931.1"/>
    <property type="molecule type" value="Genomic_DNA"/>
</dbReference>
<dbReference type="GO" id="GO:0043565">
    <property type="term" value="F:sequence-specific DNA binding"/>
    <property type="evidence" value="ECO:0007669"/>
    <property type="project" value="InterPro"/>
</dbReference>
<dbReference type="PROSITE" id="PS00041">
    <property type="entry name" value="HTH_ARAC_FAMILY_1"/>
    <property type="match status" value="1"/>
</dbReference>
<dbReference type="PROSITE" id="PS01124">
    <property type="entry name" value="HTH_ARAC_FAMILY_2"/>
    <property type="match status" value="1"/>
</dbReference>
<protein>
    <submittedName>
        <fullName evidence="5">AraC family transcriptional regulator</fullName>
    </submittedName>
</protein>
<gene>
    <name evidence="5" type="ORF">K1I37_17300</name>
</gene>
<dbReference type="RefSeq" id="WP_031218867.1">
    <property type="nucleotide sequence ID" value="NZ_AURB01000141.1"/>
</dbReference>
<evidence type="ECO:0000256" key="2">
    <source>
        <dbReference type="ARBA" id="ARBA00023125"/>
    </source>
</evidence>
<reference evidence="6" key="1">
    <citation type="journal article" date="2022" name="G3 (Bethesda)">
        <title>Unveiling the complete genome sequence of Alicyclobacillus acidoterrestris DSM 3922T, a taint-producing strain.</title>
        <authorList>
            <person name="Leonardo I.C."/>
            <person name="Barreto Crespo M.T."/>
            <person name="Gaspar F.B."/>
        </authorList>
    </citation>
    <scope>NUCLEOTIDE SEQUENCE [LARGE SCALE GENOMIC DNA]</scope>
    <source>
        <strain evidence="6">DSM 3922</strain>
    </source>
</reference>
<proteinExistence type="predicted"/>
<evidence type="ECO:0000256" key="1">
    <source>
        <dbReference type="ARBA" id="ARBA00023015"/>
    </source>
</evidence>
<keyword evidence="2" id="KW-0238">DNA-binding</keyword>
<evidence type="ECO:0000259" key="4">
    <source>
        <dbReference type="PROSITE" id="PS01124"/>
    </source>
</evidence>
<dbReference type="KEGG" id="aaco:K1I37_17300"/>
<dbReference type="AlphaFoldDB" id="A0A9E7D055"/>
<dbReference type="PANTHER" id="PTHR43280:SF2">
    <property type="entry name" value="HTH-TYPE TRANSCRIPTIONAL REGULATOR EXSA"/>
    <property type="match status" value="1"/>
</dbReference>
<dbReference type="InterPro" id="IPR037923">
    <property type="entry name" value="HTH-like"/>
</dbReference>
<organism evidence="5 6">
    <name type="scientific">Alicyclobacillus acidoterrestris (strain ATCC 49025 / DSM 3922 / CIP 106132 / NCIMB 13137 / GD3B)</name>
    <dbReference type="NCBI Taxonomy" id="1356854"/>
    <lineage>
        <taxon>Bacteria</taxon>
        <taxon>Bacillati</taxon>
        <taxon>Bacillota</taxon>
        <taxon>Bacilli</taxon>
        <taxon>Bacillales</taxon>
        <taxon>Alicyclobacillaceae</taxon>
        <taxon>Alicyclobacillus</taxon>
    </lineage>
</organism>
<dbReference type="OrthoDB" id="345364at2"/>
<dbReference type="SMART" id="SM00342">
    <property type="entry name" value="HTH_ARAC"/>
    <property type="match status" value="1"/>
</dbReference>
<keyword evidence="1" id="KW-0805">Transcription regulation</keyword>
<evidence type="ECO:0000313" key="5">
    <source>
        <dbReference type="EMBL" id="UNO50931.1"/>
    </source>
</evidence>
<dbReference type="InterPro" id="IPR018062">
    <property type="entry name" value="HTH_AraC-typ_CS"/>
</dbReference>
<feature type="domain" description="HTH araC/xylS-type" evidence="4">
    <location>
        <begin position="169"/>
        <end position="267"/>
    </location>
</feature>
<evidence type="ECO:0000256" key="3">
    <source>
        <dbReference type="ARBA" id="ARBA00023163"/>
    </source>
</evidence>
<dbReference type="Proteomes" id="UP000829401">
    <property type="component" value="Chromosome"/>
</dbReference>
<dbReference type="PRINTS" id="PR00032">
    <property type="entry name" value="HTHARAC"/>
</dbReference>
<evidence type="ECO:0000313" key="6">
    <source>
        <dbReference type="Proteomes" id="UP000829401"/>
    </source>
</evidence>